<reference evidence="1" key="2">
    <citation type="journal article" date="2015" name="Fish Shellfish Immunol.">
        <title>Early steps in the European eel (Anguilla anguilla)-Vibrio vulnificus interaction in the gills: Role of the RtxA13 toxin.</title>
        <authorList>
            <person name="Callol A."/>
            <person name="Pajuelo D."/>
            <person name="Ebbesson L."/>
            <person name="Teles M."/>
            <person name="MacKenzie S."/>
            <person name="Amaro C."/>
        </authorList>
    </citation>
    <scope>NUCLEOTIDE SEQUENCE</scope>
</reference>
<reference evidence="1" key="1">
    <citation type="submission" date="2014-11" db="EMBL/GenBank/DDBJ databases">
        <authorList>
            <person name="Amaro Gonzalez C."/>
        </authorList>
    </citation>
    <scope>NUCLEOTIDE SEQUENCE</scope>
</reference>
<sequence>MRTFLTSSGLPSISSPFSSVPHTLASISHLYADSPNYFCFLSPLVSFF</sequence>
<accession>A0A0E9PBA3</accession>
<evidence type="ECO:0000313" key="1">
    <source>
        <dbReference type="EMBL" id="JAH01946.1"/>
    </source>
</evidence>
<proteinExistence type="predicted"/>
<dbReference type="EMBL" id="GBXM01106631">
    <property type="protein sequence ID" value="JAH01946.1"/>
    <property type="molecule type" value="Transcribed_RNA"/>
</dbReference>
<protein>
    <submittedName>
        <fullName evidence="1">Uncharacterized protein</fullName>
    </submittedName>
</protein>
<name>A0A0E9PBA3_ANGAN</name>
<organism evidence="1">
    <name type="scientific">Anguilla anguilla</name>
    <name type="common">European freshwater eel</name>
    <name type="synonym">Muraena anguilla</name>
    <dbReference type="NCBI Taxonomy" id="7936"/>
    <lineage>
        <taxon>Eukaryota</taxon>
        <taxon>Metazoa</taxon>
        <taxon>Chordata</taxon>
        <taxon>Craniata</taxon>
        <taxon>Vertebrata</taxon>
        <taxon>Euteleostomi</taxon>
        <taxon>Actinopterygii</taxon>
        <taxon>Neopterygii</taxon>
        <taxon>Teleostei</taxon>
        <taxon>Anguilliformes</taxon>
        <taxon>Anguillidae</taxon>
        <taxon>Anguilla</taxon>
    </lineage>
</organism>
<dbReference type="AlphaFoldDB" id="A0A0E9PBA3"/>